<evidence type="ECO:0000256" key="3">
    <source>
        <dbReference type="ARBA" id="ARBA00022603"/>
    </source>
</evidence>
<proteinExistence type="inferred from homology"/>
<dbReference type="GO" id="GO:0070043">
    <property type="term" value="F:rRNA (guanine-N7-)-methyltransferase activity"/>
    <property type="evidence" value="ECO:0007669"/>
    <property type="project" value="UniProtKB-UniRule"/>
</dbReference>
<keyword evidence="1 6" id="KW-0963">Cytoplasm</keyword>
<organism evidence="7 8">
    <name type="scientific">Rubellicoccus peritrichatus</name>
    <dbReference type="NCBI Taxonomy" id="3080537"/>
    <lineage>
        <taxon>Bacteria</taxon>
        <taxon>Pseudomonadati</taxon>
        <taxon>Verrucomicrobiota</taxon>
        <taxon>Opitutia</taxon>
        <taxon>Puniceicoccales</taxon>
        <taxon>Cerasicoccaceae</taxon>
        <taxon>Rubellicoccus</taxon>
    </lineage>
</organism>
<feature type="binding site" evidence="6">
    <location>
        <position position="77"/>
    </location>
    <ligand>
        <name>S-adenosyl-L-methionine</name>
        <dbReference type="ChEBI" id="CHEBI:59789"/>
    </ligand>
</feature>
<evidence type="ECO:0000313" key="7">
    <source>
        <dbReference type="EMBL" id="WOO43248.1"/>
    </source>
</evidence>
<dbReference type="AlphaFoldDB" id="A0AAQ3QX26"/>
<dbReference type="RefSeq" id="WP_317835792.1">
    <property type="nucleotide sequence ID" value="NZ_CP136920.1"/>
</dbReference>
<gene>
    <name evidence="6 7" type="primary">rsmG</name>
    <name evidence="7" type="ORF">RZN69_09115</name>
</gene>
<dbReference type="CDD" id="cd02440">
    <property type="entry name" value="AdoMet_MTases"/>
    <property type="match status" value="1"/>
</dbReference>
<dbReference type="Proteomes" id="UP001304300">
    <property type="component" value="Chromosome"/>
</dbReference>
<keyword evidence="4 6" id="KW-0808">Transferase</keyword>
<dbReference type="PIRSF" id="PIRSF003078">
    <property type="entry name" value="GidB"/>
    <property type="match status" value="1"/>
</dbReference>
<dbReference type="Pfam" id="PF02527">
    <property type="entry name" value="GidB"/>
    <property type="match status" value="1"/>
</dbReference>
<evidence type="ECO:0000313" key="8">
    <source>
        <dbReference type="Proteomes" id="UP001304300"/>
    </source>
</evidence>
<dbReference type="GO" id="GO:0005829">
    <property type="term" value="C:cytosol"/>
    <property type="evidence" value="ECO:0007669"/>
    <property type="project" value="TreeGrafter"/>
</dbReference>
<reference evidence="7 8" key="1">
    <citation type="submission" date="2023-10" db="EMBL/GenBank/DDBJ databases">
        <title>Rubellicoccus peritrichatus gen. nov., sp. nov., isolated from an algae of coral reef tank.</title>
        <authorList>
            <person name="Luo J."/>
        </authorList>
    </citation>
    <scope>NUCLEOTIDE SEQUENCE [LARGE SCALE GENOMIC DNA]</scope>
    <source>
        <strain evidence="7 8">CR14</strain>
    </source>
</reference>
<dbReference type="PANTHER" id="PTHR31760">
    <property type="entry name" value="S-ADENOSYL-L-METHIONINE-DEPENDENT METHYLTRANSFERASES SUPERFAMILY PROTEIN"/>
    <property type="match status" value="1"/>
</dbReference>
<comment type="subcellular location">
    <subcellularLocation>
        <location evidence="6">Cytoplasm</location>
    </subcellularLocation>
</comment>
<feature type="binding site" evidence="6">
    <location>
        <position position="72"/>
    </location>
    <ligand>
        <name>S-adenosyl-L-methionine</name>
        <dbReference type="ChEBI" id="CHEBI:59789"/>
    </ligand>
</feature>
<name>A0AAQ3QX26_9BACT</name>
<dbReference type="PANTHER" id="PTHR31760:SF0">
    <property type="entry name" value="S-ADENOSYL-L-METHIONINE-DEPENDENT METHYLTRANSFERASES SUPERFAMILY PROTEIN"/>
    <property type="match status" value="1"/>
</dbReference>
<feature type="binding site" evidence="6">
    <location>
        <position position="136"/>
    </location>
    <ligand>
        <name>S-adenosyl-L-methionine</name>
        <dbReference type="ChEBI" id="CHEBI:59789"/>
    </ligand>
</feature>
<dbReference type="InterPro" id="IPR003682">
    <property type="entry name" value="rRNA_ssu_MeTfrase_G"/>
</dbReference>
<comment type="caution">
    <text evidence="6">Lacks conserved residue(s) required for the propagation of feature annotation.</text>
</comment>
<keyword evidence="8" id="KW-1185">Reference proteome</keyword>
<comment type="function">
    <text evidence="6">Specifically methylates the N7 position of a guanine in 16S rRNA.</text>
</comment>
<keyword evidence="5 6" id="KW-0949">S-adenosyl-L-methionine</keyword>
<evidence type="ECO:0000256" key="2">
    <source>
        <dbReference type="ARBA" id="ARBA00022552"/>
    </source>
</evidence>
<protein>
    <recommendedName>
        <fullName evidence="6">Ribosomal RNA small subunit methyltransferase G</fullName>
        <ecNumber evidence="6">2.1.1.-</ecNumber>
    </recommendedName>
    <alternativeName>
        <fullName evidence="6">16S rRNA 7-methylguanosine methyltransferase</fullName>
        <shortName evidence="6">16S rRNA m7G methyltransferase</shortName>
    </alternativeName>
</protein>
<evidence type="ECO:0000256" key="6">
    <source>
        <dbReference type="HAMAP-Rule" id="MF_00074"/>
    </source>
</evidence>
<dbReference type="EMBL" id="CP136920">
    <property type="protein sequence ID" value="WOO43248.1"/>
    <property type="molecule type" value="Genomic_DNA"/>
</dbReference>
<comment type="similarity">
    <text evidence="6">Belongs to the methyltransferase superfamily. RNA methyltransferase RsmG family.</text>
</comment>
<keyword evidence="3 6" id="KW-0489">Methyltransferase</keyword>
<evidence type="ECO:0000256" key="1">
    <source>
        <dbReference type="ARBA" id="ARBA00022490"/>
    </source>
</evidence>
<feature type="binding site" evidence="6">
    <location>
        <begin position="123"/>
        <end position="124"/>
    </location>
    <ligand>
        <name>S-adenosyl-L-methionine</name>
        <dbReference type="ChEBI" id="CHEBI:59789"/>
    </ligand>
</feature>
<dbReference type="HAMAP" id="MF_00074">
    <property type="entry name" value="16SrRNA_methyltr_G"/>
    <property type="match status" value="1"/>
</dbReference>
<dbReference type="Gene3D" id="3.40.50.150">
    <property type="entry name" value="Vaccinia Virus protein VP39"/>
    <property type="match status" value="1"/>
</dbReference>
<sequence length="219" mass="24606">MNSELTKWFPDLPGKTSEKLTGYAALMREWNEKINLVSRKDIEAFEVNHLAPCVAITHKLNLMDGARVLDVGTGGGLPGLVMAICYPQARFLLVDSVGKKIRVVDDIAKRLELKNVEARHCRVETINKEFDFITGRAVTALPRFISWIKKKGRKGKKHSLENGLLYWKGGPLDDDLKSLGITPRHVWQLEELLSGGTYPEKYIVHFAAQDLARAKVLIS</sequence>
<dbReference type="EC" id="2.1.1.-" evidence="6"/>
<dbReference type="NCBIfam" id="TIGR00138">
    <property type="entry name" value="rsmG_gidB"/>
    <property type="match status" value="1"/>
</dbReference>
<evidence type="ECO:0000256" key="4">
    <source>
        <dbReference type="ARBA" id="ARBA00022679"/>
    </source>
</evidence>
<keyword evidence="2 6" id="KW-0698">rRNA processing</keyword>
<dbReference type="SUPFAM" id="SSF53335">
    <property type="entry name" value="S-adenosyl-L-methionine-dependent methyltransferases"/>
    <property type="match status" value="1"/>
</dbReference>
<accession>A0AAQ3QX26</accession>
<dbReference type="InterPro" id="IPR029063">
    <property type="entry name" value="SAM-dependent_MTases_sf"/>
</dbReference>
<evidence type="ECO:0000256" key="5">
    <source>
        <dbReference type="ARBA" id="ARBA00022691"/>
    </source>
</evidence>
<dbReference type="KEGG" id="puo:RZN69_09115"/>